<dbReference type="PANTHER" id="PTHR32309:SF13">
    <property type="entry name" value="FERRIC ENTEROBACTIN TRANSPORT PROTEIN FEPE"/>
    <property type="match status" value="1"/>
</dbReference>
<keyword evidence="6" id="KW-0067">ATP-binding</keyword>
<dbReference type="Pfam" id="PF13614">
    <property type="entry name" value="AAA_31"/>
    <property type="match status" value="1"/>
</dbReference>
<reference evidence="10 11" key="1">
    <citation type="submission" date="2019-11" db="EMBL/GenBank/DDBJ databases">
        <title>Genome sequence of Moorella glycerini DSM11254.</title>
        <authorList>
            <person name="Poehlein A."/>
            <person name="Boeer T."/>
            <person name="Daniel R."/>
        </authorList>
    </citation>
    <scope>NUCLEOTIDE SEQUENCE [LARGE SCALE GENOMIC DNA]</scope>
    <source>
        <strain evidence="10 11">DSM 11254</strain>
    </source>
</reference>
<evidence type="ECO:0000256" key="8">
    <source>
        <dbReference type="ARBA" id="ARBA00051245"/>
    </source>
</evidence>
<name>A0A6I5ZSX8_9FIRM</name>
<dbReference type="RefSeq" id="WP_156273518.1">
    <property type="nucleotide sequence ID" value="NZ_CP046244.1"/>
</dbReference>
<dbReference type="CDD" id="cd05387">
    <property type="entry name" value="BY-kinase"/>
    <property type="match status" value="1"/>
</dbReference>
<dbReference type="InterPro" id="IPR027417">
    <property type="entry name" value="P-loop_NTPase"/>
</dbReference>
<dbReference type="InterPro" id="IPR025669">
    <property type="entry name" value="AAA_dom"/>
</dbReference>
<dbReference type="PANTHER" id="PTHR32309">
    <property type="entry name" value="TYROSINE-PROTEIN KINASE"/>
    <property type="match status" value="1"/>
</dbReference>
<keyword evidence="3 10" id="KW-0808">Transferase</keyword>
<dbReference type="InterPro" id="IPR050445">
    <property type="entry name" value="Bact_polysacc_biosynth/exp"/>
</dbReference>
<protein>
    <recommendedName>
        <fullName evidence="2">non-specific protein-tyrosine kinase</fullName>
        <ecNumber evidence="2">2.7.10.2</ecNumber>
    </recommendedName>
</protein>
<dbReference type="GO" id="GO:0042802">
    <property type="term" value="F:identical protein binding"/>
    <property type="evidence" value="ECO:0007669"/>
    <property type="project" value="UniProtKB-ARBA"/>
</dbReference>
<dbReference type="GO" id="GO:0005524">
    <property type="term" value="F:ATP binding"/>
    <property type="evidence" value="ECO:0007669"/>
    <property type="project" value="UniProtKB-KW"/>
</dbReference>
<gene>
    <name evidence="10" type="primary">ywqD</name>
    <name evidence="10" type="ORF">MGLY_20350</name>
</gene>
<dbReference type="FunFam" id="3.40.50.300:FF:000527">
    <property type="entry name" value="Tyrosine-protein kinase etk"/>
    <property type="match status" value="1"/>
</dbReference>
<dbReference type="Gene3D" id="3.40.50.300">
    <property type="entry name" value="P-loop containing nucleotide triphosphate hydrolases"/>
    <property type="match status" value="1"/>
</dbReference>
<dbReference type="NCBIfam" id="TIGR01007">
    <property type="entry name" value="eps_fam"/>
    <property type="match status" value="1"/>
</dbReference>
<evidence type="ECO:0000256" key="6">
    <source>
        <dbReference type="ARBA" id="ARBA00022840"/>
    </source>
</evidence>
<dbReference type="EMBL" id="CP046244">
    <property type="protein sequence ID" value="QGP92647.1"/>
    <property type="molecule type" value="Genomic_DNA"/>
</dbReference>
<dbReference type="Proteomes" id="UP000425916">
    <property type="component" value="Chromosome"/>
</dbReference>
<dbReference type="GO" id="GO:0005886">
    <property type="term" value="C:plasma membrane"/>
    <property type="evidence" value="ECO:0007669"/>
    <property type="project" value="TreeGrafter"/>
</dbReference>
<dbReference type="EC" id="2.7.10.2" evidence="2"/>
<evidence type="ECO:0000256" key="7">
    <source>
        <dbReference type="ARBA" id="ARBA00023137"/>
    </source>
</evidence>
<evidence type="ECO:0000256" key="5">
    <source>
        <dbReference type="ARBA" id="ARBA00022777"/>
    </source>
</evidence>
<dbReference type="SUPFAM" id="SSF52540">
    <property type="entry name" value="P-loop containing nucleoside triphosphate hydrolases"/>
    <property type="match status" value="1"/>
</dbReference>
<comment type="similarity">
    <text evidence="1">Belongs to the CpsD/CapB family.</text>
</comment>
<organism evidence="10 11">
    <name type="scientific">Neomoorella glycerini</name>
    <dbReference type="NCBI Taxonomy" id="55779"/>
    <lineage>
        <taxon>Bacteria</taxon>
        <taxon>Bacillati</taxon>
        <taxon>Bacillota</taxon>
        <taxon>Clostridia</taxon>
        <taxon>Neomoorellales</taxon>
        <taxon>Neomoorellaceae</taxon>
        <taxon>Neomoorella</taxon>
    </lineage>
</organism>
<evidence type="ECO:0000259" key="9">
    <source>
        <dbReference type="Pfam" id="PF13614"/>
    </source>
</evidence>
<comment type="catalytic activity">
    <reaction evidence="8">
        <text>L-tyrosyl-[protein] + ATP = O-phospho-L-tyrosyl-[protein] + ADP + H(+)</text>
        <dbReference type="Rhea" id="RHEA:10596"/>
        <dbReference type="Rhea" id="RHEA-COMP:10136"/>
        <dbReference type="Rhea" id="RHEA-COMP:20101"/>
        <dbReference type="ChEBI" id="CHEBI:15378"/>
        <dbReference type="ChEBI" id="CHEBI:30616"/>
        <dbReference type="ChEBI" id="CHEBI:46858"/>
        <dbReference type="ChEBI" id="CHEBI:61978"/>
        <dbReference type="ChEBI" id="CHEBI:456216"/>
        <dbReference type="EC" id="2.7.10.2"/>
    </reaction>
</comment>
<evidence type="ECO:0000256" key="1">
    <source>
        <dbReference type="ARBA" id="ARBA00007316"/>
    </source>
</evidence>
<keyword evidence="7" id="KW-0829">Tyrosine-protein kinase</keyword>
<evidence type="ECO:0000313" key="10">
    <source>
        <dbReference type="EMBL" id="QGP92647.1"/>
    </source>
</evidence>
<evidence type="ECO:0000256" key="2">
    <source>
        <dbReference type="ARBA" id="ARBA00011903"/>
    </source>
</evidence>
<keyword evidence="5 10" id="KW-0418">Kinase</keyword>
<proteinExistence type="inferred from homology"/>
<sequence>MAKISKPMLVAGKHPKSPMAEAYRTLRTNLSFAAVDQPVRTLLVTSAGPGEGKSTTISNLAVVLAQGGSQVLLVDCDLRRPSQHKAFELDNSRGLTNALVEEINPEELIQATSVEGLGVLTTGPLPPNPAELLGSERMKGLLSGLAAGFDYVLLDTPPALAVTDAAVLAQQVDGALLVARAGVTRTDMLLEARELLARTGVRLLGAILNGIQPNGNSYYYYYYYYSDSAGQDETLD</sequence>
<evidence type="ECO:0000256" key="3">
    <source>
        <dbReference type="ARBA" id="ARBA00022679"/>
    </source>
</evidence>
<evidence type="ECO:0000256" key="4">
    <source>
        <dbReference type="ARBA" id="ARBA00022741"/>
    </source>
</evidence>
<keyword evidence="4" id="KW-0547">Nucleotide-binding</keyword>
<keyword evidence="11" id="KW-1185">Reference proteome</keyword>
<evidence type="ECO:0000313" key="11">
    <source>
        <dbReference type="Proteomes" id="UP000425916"/>
    </source>
</evidence>
<feature type="domain" description="AAA" evidence="9">
    <location>
        <begin position="50"/>
        <end position="168"/>
    </location>
</feature>
<dbReference type="GO" id="GO:0004715">
    <property type="term" value="F:non-membrane spanning protein tyrosine kinase activity"/>
    <property type="evidence" value="ECO:0007669"/>
    <property type="project" value="UniProtKB-EC"/>
</dbReference>
<dbReference type="InterPro" id="IPR005702">
    <property type="entry name" value="Wzc-like_C"/>
</dbReference>
<accession>A0A6I5ZSX8</accession>
<dbReference type="OrthoDB" id="9794577at2"/>
<dbReference type="AlphaFoldDB" id="A0A6I5ZSX8"/>